<dbReference type="NCBIfam" id="TIGR01056">
    <property type="entry name" value="topB"/>
    <property type="match status" value="1"/>
</dbReference>
<dbReference type="EC" id="5.6.2.1" evidence="8"/>
<evidence type="ECO:0000256" key="6">
    <source>
        <dbReference type="ARBA" id="ARBA00023125"/>
    </source>
</evidence>
<dbReference type="InterPro" id="IPR003602">
    <property type="entry name" value="Topo_IA_DNA-bd_dom"/>
</dbReference>
<dbReference type="OrthoDB" id="9803554at2"/>
<dbReference type="InterPro" id="IPR023405">
    <property type="entry name" value="Topo_IA_core_domain"/>
</dbReference>
<dbReference type="HAMAP" id="MF_00953">
    <property type="entry name" value="Topoisom_3_prok"/>
    <property type="match status" value="1"/>
</dbReference>
<dbReference type="GO" id="GO:0006310">
    <property type="term" value="P:DNA recombination"/>
    <property type="evidence" value="ECO:0007669"/>
    <property type="project" value="TreeGrafter"/>
</dbReference>
<sequence length="663" mass="73964">MTRLYIAEKPSLGRAIAAVLPRPHKNHQGYIEVANGDIVTWCIGHLLEQVEPDAYDPRYKKWNLDDLPIIPEQWQLAPRKSAKQQLSVVRKLVKQADEVIHAGDPDREGQLLVDEVIDYVKLAAAKKAAMKRLLISDLNPAAVKRALGQLRDNSDFIPLSVSALARSRADWLYGMNMSRAYTLLGQRGGYQGVLSVGRVQTPVLGLVTRRDDEVANFVPVPFYDVYALIPYQDNVIRARWQPSQACEPWQDEEGRVLNRKLCENVVTRIKGQPATVSDAERKETRQSPPLPYSLSALQIDSARRFGMSAADVLACCQSLYEKHKVITYPRSDCRYLPVDHYRQASEVVKAVSSTAPQMLEAVKGADLSLRSKAWNDSKVDAHHAIIPTPKAVQPGSLSDQEAKVYQLIARQYLMQFYPAAVYAEAKLTFSIAGGVFIARGRQLMQPGWKVLQGKDDTDKEQDLADKVPPLDKGTVLTCQDGEIKDRVTEPPKHFTEATLLQAMTGIGRFVADKSLKKILRETDGLGTEATRAGIMEVLFKRQLLYRQGKNIHASEAGRALVYALPDAATYPDMTAHWEHQLQDMAERKYAYQPFMAALQQQIEQLMSTIKSGGIPPSLRTLQAVAPPAAKGKGSYHRRARSRHSSGTAGQKREGQKKTASRRK</sequence>
<dbReference type="PROSITE" id="PS52039">
    <property type="entry name" value="TOPO_IA_2"/>
    <property type="match status" value="1"/>
</dbReference>
<dbReference type="GO" id="GO:0000287">
    <property type="term" value="F:magnesium ion binding"/>
    <property type="evidence" value="ECO:0007669"/>
    <property type="project" value="UniProtKB-UniRule"/>
</dbReference>
<keyword evidence="3 8" id="KW-0479">Metal-binding</keyword>
<feature type="region of interest" description="Disordered" evidence="9">
    <location>
        <begin position="624"/>
        <end position="663"/>
    </location>
</feature>
<dbReference type="Gene3D" id="1.10.290.10">
    <property type="entry name" value="Topoisomerase I, domain 4"/>
    <property type="match status" value="1"/>
</dbReference>
<dbReference type="PANTHER" id="PTHR11390">
    <property type="entry name" value="PROKARYOTIC DNA TOPOISOMERASE"/>
    <property type="match status" value="1"/>
</dbReference>
<evidence type="ECO:0000259" key="10">
    <source>
        <dbReference type="PROSITE" id="PS50880"/>
    </source>
</evidence>
<evidence type="ECO:0000256" key="3">
    <source>
        <dbReference type="ARBA" id="ARBA00022723"/>
    </source>
</evidence>
<dbReference type="InterPro" id="IPR013824">
    <property type="entry name" value="Topo_IA_cen_sub1"/>
</dbReference>
<dbReference type="AlphaFoldDB" id="A0A0F5VGQ5"/>
<dbReference type="InterPro" id="IPR013825">
    <property type="entry name" value="Topo_IA_cen_sub2"/>
</dbReference>
<gene>
    <name evidence="8" type="primary">topB</name>
    <name evidence="12" type="ORF">KY46_00535</name>
</gene>
<evidence type="ECO:0000256" key="4">
    <source>
        <dbReference type="ARBA" id="ARBA00022842"/>
    </source>
</evidence>
<dbReference type="SMART" id="SM00436">
    <property type="entry name" value="TOP1Bc"/>
    <property type="match status" value="1"/>
</dbReference>
<evidence type="ECO:0000313" key="12">
    <source>
        <dbReference type="EMBL" id="KKD01356.1"/>
    </source>
</evidence>
<keyword evidence="5 8" id="KW-0799">Topoisomerase</keyword>
<feature type="binding site" evidence="8">
    <location>
        <position position="8"/>
    </location>
    <ligand>
        <name>Mg(2+)</name>
        <dbReference type="ChEBI" id="CHEBI:18420"/>
        <label>1</label>
        <note>catalytic</note>
    </ligand>
</feature>
<dbReference type="InterPro" id="IPR034144">
    <property type="entry name" value="TOPRIM_TopoIII"/>
</dbReference>
<feature type="site" description="Interaction with DNA" evidence="8">
    <location>
        <position position="171"/>
    </location>
</feature>
<dbReference type="SUPFAM" id="SSF56712">
    <property type="entry name" value="Prokaryotic type I DNA topoisomerase"/>
    <property type="match status" value="1"/>
</dbReference>
<dbReference type="InterPro" id="IPR006171">
    <property type="entry name" value="TOPRIM_dom"/>
</dbReference>
<dbReference type="GO" id="GO:0043597">
    <property type="term" value="C:cytoplasmic replication fork"/>
    <property type="evidence" value="ECO:0007669"/>
    <property type="project" value="TreeGrafter"/>
</dbReference>
<dbReference type="Gene3D" id="3.40.50.140">
    <property type="match status" value="1"/>
</dbReference>
<evidence type="ECO:0000256" key="7">
    <source>
        <dbReference type="ARBA" id="ARBA00023235"/>
    </source>
</evidence>
<dbReference type="STRING" id="265726.KY46_00535"/>
<evidence type="ECO:0000256" key="5">
    <source>
        <dbReference type="ARBA" id="ARBA00023029"/>
    </source>
</evidence>
<dbReference type="PROSITE" id="PS50880">
    <property type="entry name" value="TOPRIM"/>
    <property type="match status" value="1"/>
</dbReference>
<feature type="binding site" evidence="8">
    <location>
        <position position="104"/>
    </location>
    <ligand>
        <name>Mg(2+)</name>
        <dbReference type="ChEBI" id="CHEBI:18420"/>
        <label>2</label>
    </ligand>
</feature>
<dbReference type="GO" id="GO:0003677">
    <property type="term" value="F:DNA binding"/>
    <property type="evidence" value="ECO:0007669"/>
    <property type="project" value="UniProtKB-KW"/>
</dbReference>
<evidence type="ECO:0000256" key="9">
    <source>
        <dbReference type="SAM" id="MobiDB-lite"/>
    </source>
</evidence>
<dbReference type="FunFam" id="3.40.50.140:FF:000004">
    <property type="entry name" value="DNA topoisomerase 3"/>
    <property type="match status" value="1"/>
</dbReference>
<keyword evidence="13" id="KW-1185">Reference proteome</keyword>
<dbReference type="InterPro" id="IPR003601">
    <property type="entry name" value="Topo_IA_2"/>
</dbReference>
<dbReference type="Proteomes" id="UP000033633">
    <property type="component" value="Unassembled WGS sequence"/>
</dbReference>
<dbReference type="Gene3D" id="1.10.460.10">
    <property type="entry name" value="Topoisomerase I, domain 2"/>
    <property type="match status" value="1"/>
</dbReference>
<feature type="site" description="Interaction with DNA" evidence="8">
    <location>
        <position position="330"/>
    </location>
</feature>
<keyword evidence="7 8" id="KW-0413">Isomerase</keyword>
<feature type="site" description="Interaction with DNA" evidence="8">
    <location>
        <position position="62"/>
    </location>
</feature>
<feature type="region of interest" description="Interaction with DNA" evidence="8">
    <location>
        <begin position="195"/>
        <end position="200"/>
    </location>
</feature>
<feature type="compositionally biased region" description="Basic residues" evidence="9">
    <location>
        <begin position="633"/>
        <end position="643"/>
    </location>
</feature>
<dbReference type="SMART" id="SM00493">
    <property type="entry name" value="TOPRIM"/>
    <property type="match status" value="1"/>
</dbReference>
<dbReference type="EMBL" id="JWYV01000001">
    <property type="protein sequence ID" value="KKD01356.1"/>
    <property type="molecule type" value="Genomic_DNA"/>
</dbReference>
<dbReference type="InterPro" id="IPR005738">
    <property type="entry name" value="TopoIII"/>
</dbReference>
<name>A0A0F5VGQ5_9GAMM</name>
<feature type="domain" description="Toprim" evidence="10">
    <location>
        <begin position="2"/>
        <end position="140"/>
    </location>
</feature>
<organism evidence="12 13">
    <name type="scientific">Photobacterium halotolerans</name>
    <dbReference type="NCBI Taxonomy" id="265726"/>
    <lineage>
        <taxon>Bacteria</taxon>
        <taxon>Pseudomonadati</taxon>
        <taxon>Pseudomonadota</taxon>
        <taxon>Gammaproteobacteria</taxon>
        <taxon>Vibrionales</taxon>
        <taxon>Vibrionaceae</taxon>
        <taxon>Photobacterium</taxon>
    </lineage>
</organism>
<feature type="binding site" evidence="8">
    <location>
        <position position="104"/>
    </location>
    <ligand>
        <name>Mg(2+)</name>
        <dbReference type="ChEBI" id="CHEBI:18420"/>
        <label>1</label>
        <note>catalytic</note>
    </ligand>
</feature>
<comment type="cofactor">
    <cofactor evidence="8">
        <name>Mg(2+)</name>
        <dbReference type="ChEBI" id="CHEBI:18420"/>
    </cofactor>
    <text evidence="8">Binds two Mg(2+) per subunit.</text>
</comment>
<dbReference type="InterPro" id="IPR000380">
    <property type="entry name" value="Topo_IA"/>
</dbReference>
<dbReference type="Gene3D" id="2.70.20.10">
    <property type="entry name" value="Topoisomerase I, domain 3"/>
    <property type="match status" value="1"/>
</dbReference>
<dbReference type="InterPro" id="IPR013497">
    <property type="entry name" value="Topo_IA_cen"/>
</dbReference>
<feature type="binding site" evidence="8">
    <location>
        <position position="106"/>
    </location>
    <ligand>
        <name>Mg(2+)</name>
        <dbReference type="ChEBI" id="CHEBI:18420"/>
        <label>2</label>
    </ligand>
</feature>
<evidence type="ECO:0000256" key="8">
    <source>
        <dbReference type="HAMAP-Rule" id="MF_00953"/>
    </source>
</evidence>
<feature type="active site" description="O-(5'-phospho-DNA)-tyrosine intermediate" evidence="8">
    <location>
        <position position="328"/>
    </location>
</feature>
<dbReference type="Pfam" id="PF01751">
    <property type="entry name" value="Toprim"/>
    <property type="match status" value="1"/>
</dbReference>
<dbReference type="CDD" id="cd03362">
    <property type="entry name" value="TOPRIM_TopoIA_TopoIII"/>
    <property type="match status" value="1"/>
</dbReference>
<comment type="similarity">
    <text evidence="2 8">Belongs to the type IA topoisomerase family.</text>
</comment>
<dbReference type="PATRIC" id="fig|265726.11.peg.115"/>
<comment type="caution">
    <text evidence="12">The sequence shown here is derived from an EMBL/GenBank/DDBJ whole genome shotgun (WGS) entry which is preliminary data.</text>
</comment>
<dbReference type="CDD" id="cd00186">
    <property type="entry name" value="TOP1Ac"/>
    <property type="match status" value="1"/>
</dbReference>
<dbReference type="Pfam" id="PF01131">
    <property type="entry name" value="Topoisom_bac"/>
    <property type="match status" value="1"/>
</dbReference>
<dbReference type="GO" id="GO:0003917">
    <property type="term" value="F:DNA topoisomerase type I (single strand cut, ATP-independent) activity"/>
    <property type="evidence" value="ECO:0007669"/>
    <property type="project" value="UniProtKB-UniRule"/>
</dbReference>
<evidence type="ECO:0000313" key="13">
    <source>
        <dbReference type="Proteomes" id="UP000033633"/>
    </source>
</evidence>
<dbReference type="SMART" id="SM00437">
    <property type="entry name" value="TOP1Ac"/>
    <property type="match status" value="1"/>
</dbReference>
<keyword evidence="4 8" id="KW-0460">Magnesium</keyword>
<dbReference type="PROSITE" id="PS00396">
    <property type="entry name" value="TOPO_IA_1"/>
    <property type="match status" value="1"/>
</dbReference>
<dbReference type="PANTHER" id="PTHR11390:SF21">
    <property type="entry name" value="DNA TOPOISOMERASE 3-ALPHA"/>
    <property type="match status" value="1"/>
</dbReference>
<evidence type="ECO:0000256" key="1">
    <source>
        <dbReference type="ARBA" id="ARBA00000213"/>
    </source>
</evidence>
<dbReference type="GO" id="GO:0006281">
    <property type="term" value="P:DNA repair"/>
    <property type="evidence" value="ECO:0007669"/>
    <property type="project" value="TreeGrafter"/>
</dbReference>
<dbReference type="InterPro" id="IPR013826">
    <property type="entry name" value="Topo_IA_cen_sub3"/>
</dbReference>
<evidence type="ECO:0000259" key="11">
    <source>
        <dbReference type="PROSITE" id="PS52039"/>
    </source>
</evidence>
<comment type="caution">
    <text evidence="8">Lacks conserved residue(s) required for the propagation of feature annotation.</text>
</comment>
<reference evidence="12 13" key="1">
    <citation type="submission" date="2014-12" db="EMBL/GenBank/DDBJ databases">
        <title>Mercury Reductase activity and rhizosphere competence traits in the genome of root associated Photobacterium halotolerans MELD1.</title>
        <authorList>
            <person name="Mathew D.C."/>
            <person name="Huang C.-C."/>
        </authorList>
    </citation>
    <scope>NUCLEOTIDE SEQUENCE [LARGE SCALE GENOMIC DNA]</scope>
    <source>
        <strain evidence="12 13">MELD1</strain>
    </source>
</reference>
<dbReference type="GO" id="GO:0006265">
    <property type="term" value="P:DNA topological change"/>
    <property type="evidence" value="ECO:0007669"/>
    <property type="project" value="UniProtKB-UniRule"/>
</dbReference>
<feature type="site" description="Interaction with DNA" evidence="8">
    <location>
        <position position="179"/>
    </location>
</feature>
<comment type="function">
    <text evidence="8">Releases the supercoiling and torsional tension of DNA, which is introduced during the DNA replication and transcription, by transiently cleaving and rejoining one strand of the DNA duplex. Introduces a single-strand break via transesterification at a target site in duplex DNA. The scissile phosphodiester is attacked by the catalytic tyrosine of the enzyme, resulting in the formation of a DNA-(5'-phosphotyrosyl)-enzyme intermediate and the expulsion of a 3'-OH DNA strand. The free DNA strand then undergoes passage around the unbroken strand, thus removing DNA supercoils. Finally, in the religation step, the DNA 3'-OH attacks the covalent intermediate to expel the active-site tyrosine and restore the DNA phosphodiester backbone.</text>
</comment>
<dbReference type="InterPro" id="IPR023406">
    <property type="entry name" value="Topo_IA_AS"/>
</dbReference>
<dbReference type="PRINTS" id="PR00417">
    <property type="entry name" value="PRTPISMRASEI"/>
</dbReference>
<dbReference type="NCBIfam" id="NF005829">
    <property type="entry name" value="PRK07726.1"/>
    <property type="match status" value="1"/>
</dbReference>
<keyword evidence="6 8" id="KW-0238">DNA-binding</keyword>
<evidence type="ECO:0000256" key="2">
    <source>
        <dbReference type="ARBA" id="ARBA00009446"/>
    </source>
</evidence>
<dbReference type="FunFam" id="1.10.290.10:FF:000004">
    <property type="entry name" value="DNA topoisomerase 3"/>
    <property type="match status" value="1"/>
</dbReference>
<comment type="catalytic activity">
    <reaction evidence="1 8">
        <text>ATP-independent breakage of single-stranded DNA, followed by passage and rejoining.</text>
        <dbReference type="EC" id="5.6.2.1"/>
    </reaction>
</comment>
<dbReference type="RefSeq" id="WP_046218684.1">
    <property type="nucleotide sequence ID" value="NZ_JWYV01000001.1"/>
</dbReference>
<protein>
    <recommendedName>
        <fullName evidence="8">DNA topoisomerase 3</fullName>
        <ecNumber evidence="8">5.6.2.1</ecNumber>
    </recommendedName>
    <alternativeName>
        <fullName evidence="8">DNA topoisomerase III</fullName>
    </alternativeName>
</protein>
<proteinExistence type="inferred from homology"/>
<feature type="domain" description="Topo IA-type catalytic" evidence="11">
    <location>
        <begin position="156"/>
        <end position="606"/>
    </location>
</feature>
<accession>A0A0F5VGQ5</accession>